<dbReference type="RefSeq" id="WP_245203649.1">
    <property type="nucleotide sequence ID" value="NZ_JAGGKT010000003.1"/>
</dbReference>
<dbReference type="PANTHER" id="PTHR13767">
    <property type="entry name" value="TRNA-PSEUDOURIDINE SYNTHASE"/>
    <property type="match status" value="1"/>
</dbReference>
<keyword evidence="3 5" id="KW-0819">tRNA processing</keyword>
<dbReference type="Proteomes" id="UP001519343">
    <property type="component" value="Unassembled WGS sequence"/>
</dbReference>
<reference evidence="8 9" key="1">
    <citation type="submission" date="2021-03" db="EMBL/GenBank/DDBJ databases">
        <title>Genomic Encyclopedia of Type Strains, Phase IV (KMG-IV): sequencing the most valuable type-strain genomes for metagenomic binning, comparative biology and taxonomic classification.</title>
        <authorList>
            <person name="Goeker M."/>
        </authorList>
    </citation>
    <scope>NUCLEOTIDE SEQUENCE [LARGE SCALE GENOMIC DNA]</scope>
    <source>
        <strain evidence="8 9">DSM 24738</strain>
    </source>
</reference>
<dbReference type="InterPro" id="IPR032819">
    <property type="entry name" value="TruB_C"/>
</dbReference>
<dbReference type="InterPro" id="IPR002501">
    <property type="entry name" value="PsdUridine_synth_N"/>
</dbReference>
<evidence type="ECO:0000259" key="7">
    <source>
        <dbReference type="Pfam" id="PF16198"/>
    </source>
</evidence>
<dbReference type="PANTHER" id="PTHR13767:SF2">
    <property type="entry name" value="PSEUDOURIDYLATE SYNTHASE TRUB1"/>
    <property type="match status" value="1"/>
</dbReference>
<evidence type="ECO:0000256" key="1">
    <source>
        <dbReference type="ARBA" id="ARBA00000385"/>
    </source>
</evidence>
<evidence type="ECO:0000256" key="5">
    <source>
        <dbReference type="HAMAP-Rule" id="MF_01080"/>
    </source>
</evidence>
<feature type="active site" description="Nucleophile" evidence="5">
    <location>
        <position position="42"/>
    </location>
</feature>
<gene>
    <name evidence="5" type="primary">truB</name>
    <name evidence="8" type="ORF">J2Z37_001537</name>
</gene>
<comment type="function">
    <text evidence="5">Responsible for synthesis of pseudouridine from uracil-55 in the psi GC loop of transfer RNAs.</text>
</comment>
<keyword evidence="4 5" id="KW-0413">Isomerase</keyword>
<keyword evidence="9" id="KW-1185">Reference proteome</keyword>
<dbReference type="Pfam" id="PF01509">
    <property type="entry name" value="TruB_N"/>
    <property type="match status" value="1"/>
</dbReference>
<feature type="domain" description="Pseudouridine synthase II N-terminal" evidence="6">
    <location>
        <begin position="27"/>
        <end position="180"/>
    </location>
</feature>
<dbReference type="Pfam" id="PF16198">
    <property type="entry name" value="TruB_C_2"/>
    <property type="match status" value="1"/>
</dbReference>
<dbReference type="SUPFAM" id="SSF55120">
    <property type="entry name" value="Pseudouridine synthase"/>
    <property type="match status" value="1"/>
</dbReference>
<dbReference type="Gene3D" id="3.30.2350.10">
    <property type="entry name" value="Pseudouridine synthase"/>
    <property type="match status" value="1"/>
</dbReference>
<feature type="domain" description="tRNA pseudouridylate synthase B C-terminal" evidence="7">
    <location>
        <begin position="181"/>
        <end position="239"/>
    </location>
</feature>
<dbReference type="InterPro" id="IPR014780">
    <property type="entry name" value="tRNA_psdUridine_synth_TruB"/>
</dbReference>
<dbReference type="EC" id="5.4.99.25" evidence="5"/>
<evidence type="ECO:0000259" key="6">
    <source>
        <dbReference type="Pfam" id="PF01509"/>
    </source>
</evidence>
<comment type="caution">
    <text evidence="8">The sequence shown here is derived from an EMBL/GenBank/DDBJ whole genome shotgun (WGS) entry which is preliminary data.</text>
</comment>
<proteinExistence type="inferred from homology"/>
<organism evidence="8 9">
    <name type="scientific">Ammoniphilus resinae</name>
    <dbReference type="NCBI Taxonomy" id="861532"/>
    <lineage>
        <taxon>Bacteria</taxon>
        <taxon>Bacillati</taxon>
        <taxon>Bacillota</taxon>
        <taxon>Bacilli</taxon>
        <taxon>Bacillales</taxon>
        <taxon>Paenibacillaceae</taxon>
        <taxon>Aneurinibacillus group</taxon>
        <taxon>Ammoniphilus</taxon>
    </lineage>
</organism>
<dbReference type="EMBL" id="JAGGKT010000003">
    <property type="protein sequence ID" value="MBP1931536.1"/>
    <property type="molecule type" value="Genomic_DNA"/>
</dbReference>
<evidence type="ECO:0000313" key="8">
    <source>
        <dbReference type="EMBL" id="MBP1931536.1"/>
    </source>
</evidence>
<dbReference type="NCBIfam" id="TIGR00431">
    <property type="entry name" value="TruB"/>
    <property type="match status" value="1"/>
</dbReference>
<sequence>MSTAIKGIIPLMKPVGFTSHDCVNKLRKILKTKRIGHTGTLDPSVSGVLPICVGQATRVVEYVQELSKEYVGTVTIGKSTTTEDADGELVACQEVFPPLQITQIHQVLNNFTGKIMQTPPMFSAIKINGVRLHELARKGMEVERKPREVEIYSIELLKTMLDQPFPEISFRVVCSKGTYVRTLCVDIGLALGYPAHMSYLQRTASGPFKLEDCYHFEEIEQAVREDQIDLLLRPLDTALVHYPKIEVPMEKKKDVWNGKRLKIPSEFAEGQLIRVYSVEQQFLALYKVVRDEGEFFAKPEKVFHEEGEMKHEH</sequence>
<dbReference type="InterPro" id="IPR020103">
    <property type="entry name" value="PsdUridine_synth_cat_dom_sf"/>
</dbReference>
<evidence type="ECO:0000256" key="4">
    <source>
        <dbReference type="ARBA" id="ARBA00023235"/>
    </source>
</evidence>
<dbReference type="HAMAP" id="MF_01080">
    <property type="entry name" value="TruB_bact"/>
    <property type="match status" value="1"/>
</dbReference>
<comment type="similarity">
    <text evidence="2 5">Belongs to the pseudouridine synthase TruB family. Type 1 subfamily.</text>
</comment>
<dbReference type="CDD" id="cd02573">
    <property type="entry name" value="PseudoU_synth_EcTruB"/>
    <property type="match status" value="1"/>
</dbReference>
<evidence type="ECO:0000313" key="9">
    <source>
        <dbReference type="Proteomes" id="UP001519343"/>
    </source>
</evidence>
<name>A0ABS4GMQ9_9BACL</name>
<evidence type="ECO:0000256" key="3">
    <source>
        <dbReference type="ARBA" id="ARBA00022694"/>
    </source>
</evidence>
<dbReference type="GO" id="GO:0160148">
    <property type="term" value="F:tRNA pseudouridine(55) synthase activity"/>
    <property type="evidence" value="ECO:0007669"/>
    <property type="project" value="UniProtKB-EC"/>
</dbReference>
<accession>A0ABS4GMQ9</accession>
<comment type="catalytic activity">
    <reaction evidence="1 5">
        <text>uridine(55) in tRNA = pseudouridine(55) in tRNA</text>
        <dbReference type="Rhea" id="RHEA:42532"/>
        <dbReference type="Rhea" id="RHEA-COMP:10101"/>
        <dbReference type="Rhea" id="RHEA-COMP:10102"/>
        <dbReference type="ChEBI" id="CHEBI:65314"/>
        <dbReference type="ChEBI" id="CHEBI:65315"/>
        <dbReference type="EC" id="5.4.99.25"/>
    </reaction>
</comment>
<protein>
    <recommendedName>
        <fullName evidence="5">tRNA pseudouridine synthase B</fullName>
        <ecNumber evidence="5">5.4.99.25</ecNumber>
    </recommendedName>
    <alternativeName>
        <fullName evidence="5">tRNA pseudouridine(55) synthase</fullName>
        <shortName evidence="5">Psi55 synthase</shortName>
    </alternativeName>
    <alternativeName>
        <fullName evidence="5">tRNA pseudouridylate synthase</fullName>
    </alternativeName>
    <alternativeName>
        <fullName evidence="5">tRNA-uridine isomerase</fullName>
    </alternativeName>
</protein>
<evidence type="ECO:0000256" key="2">
    <source>
        <dbReference type="ARBA" id="ARBA00005642"/>
    </source>
</evidence>